<keyword evidence="11" id="KW-1185">Reference proteome</keyword>
<evidence type="ECO:0000256" key="1">
    <source>
        <dbReference type="ARBA" id="ARBA00004123"/>
    </source>
</evidence>
<evidence type="ECO:0000256" key="6">
    <source>
        <dbReference type="ARBA" id="ARBA00023242"/>
    </source>
</evidence>
<dbReference type="Pfam" id="PF00847">
    <property type="entry name" value="AP2"/>
    <property type="match status" value="2"/>
</dbReference>
<evidence type="ECO:0000256" key="4">
    <source>
        <dbReference type="ARBA" id="ARBA00023125"/>
    </source>
</evidence>
<name>A0AAV8R6T6_ENSVE</name>
<dbReference type="Gene3D" id="3.30.730.10">
    <property type="entry name" value="AP2/ERF domain"/>
    <property type="match status" value="2"/>
</dbReference>
<keyword evidence="2" id="KW-0677">Repeat</keyword>
<dbReference type="InterPro" id="IPR001471">
    <property type="entry name" value="AP2/ERF_dom"/>
</dbReference>
<feature type="region of interest" description="Disordered" evidence="8">
    <location>
        <begin position="119"/>
        <end position="151"/>
    </location>
</feature>
<reference evidence="10 11" key="1">
    <citation type="submission" date="2022-12" db="EMBL/GenBank/DDBJ databases">
        <title>Chromosome-scale assembly of the Ensete ventricosum genome.</title>
        <authorList>
            <person name="Dussert Y."/>
            <person name="Stocks J."/>
            <person name="Wendawek A."/>
            <person name="Woldeyes F."/>
            <person name="Nichols R.A."/>
            <person name="Borrell J.S."/>
        </authorList>
    </citation>
    <scope>NUCLEOTIDE SEQUENCE [LARGE SCALE GENOMIC DNA]</scope>
    <source>
        <strain evidence="11">cv. Maze</strain>
        <tissue evidence="10">Seeds</tissue>
    </source>
</reference>
<feature type="compositionally biased region" description="Low complexity" evidence="8">
    <location>
        <begin position="123"/>
        <end position="133"/>
    </location>
</feature>
<evidence type="ECO:0000256" key="7">
    <source>
        <dbReference type="ARBA" id="ARBA00037973"/>
    </source>
</evidence>
<dbReference type="Proteomes" id="UP001222027">
    <property type="component" value="Unassembled WGS sequence"/>
</dbReference>
<proteinExistence type="inferred from homology"/>
<dbReference type="AlphaFoldDB" id="A0AAV8R6T6"/>
<gene>
    <name evidence="10" type="ORF">OPV22_014041</name>
</gene>
<keyword evidence="3" id="KW-0805">Transcription regulation</keyword>
<comment type="caution">
    <text evidence="10">The sequence shown here is derived from an EMBL/GenBank/DDBJ whole genome shotgun (WGS) entry which is preliminary data.</text>
</comment>
<feature type="region of interest" description="Disordered" evidence="8">
    <location>
        <begin position="389"/>
        <end position="410"/>
    </location>
</feature>
<organism evidence="10 11">
    <name type="scientific">Ensete ventricosum</name>
    <name type="common">Abyssinian banana</name>
    <name type="synonym">Musa ensete</name>
    <dbReference type="NCBI Taxonomy" id="4639"/>
    <lineage>
        <taxon>Eukaryota</taxon>
        <taxon>Viridiplantae</taxon>
        <taxon>Streptophyta</taxon>
        <taxon>Embryophyta</taxon>
        <taxon>Tracheophyta</taxon>
        <taxon>Spermatophyta</taxon>
        <taxon>Magnoliopsida</taxon>
        <taxon>Liliopsida</taxon>
        <taxon>Zingiberales</taxon>
        <taxon>Musaceae</taxon>
        <taxon>Ensete</taxon>
    </lineage>
</organism>
<accession>A0AAV8R6T6</accession>
<dbReference type="SMART" id="SM00380">
    <property type="entry name" value="AP2"/>
    <property type="match status" value="2"/>
</dbReference>
<evidence type="ECO:0000256" key="3">
    <source>
        <dbReference type="ARBA" id="ARBA00023015"/>
    </source>
</evidence>
<dbReference type="InterPro" id="IPR016177">
    <property type="entry name" value="DNA-bd_dom_sf"/>
</dbReference>
<dbReference type="GO" id="GO:0003677">
    <property type="term" value="F:DNA binding"/>
    <property type="evidence" value="ECO:0007669"/>
    <property type="project" value="UniProtKB-KW"/>
</dbReference>
<dbReference type="SUPFAM" id="SSF54171">
    <property type="entry name" value="DNA-binding domain"/>
    <property type="match status" value="2"/>
</dbReference>
<keyword evidence="6" id="KW-0539">Nucleus</keyword>
<dbReference type="GO" id="GO:0003700">
    <property type="term" value="F:DNA-binding transcription factor activity"/>
    <property type="evidence" value="ECO:0007669"/>
    <property type="project" value="InterPro"/>
</dbReference>
<dbReference type="FunFam" id="3.30.730.10:FF:000002">
    <property type="entry name" value="AP2-like ethylene-responsive transcription factor"/>
    <property type="match status" value="1"/>
</dbReference>
<dbReference type="InterPro" id="IPR036955">
    <property type="entry name" value="AP2/ERF_dom_sf"/>
</dbReference>
<feature type="region of interest" description="Disordered" evidence="8">
    <location>
        <begin position="308"/>
        <end position="341"/>
    </location>
</feature>
<protein>
    <recommendedName>
        <fullName evidence="9">AP2/ERF domain-containing protein</fullName>
    </recommendedName>
</protein>
<dbReference type="CDD" id="cd00018">
    <property type="entry name" value="AP2"/>
    <property type="match status" value="2"/>
</dbReference>
<feature type="region of interest" description="Disordered" evidence="8">
    <location>
        <begin position="1"/>
        <end position="47"/>
    </location>
</feature>
<dbReference type="PANTHER" id="PTHR32467:SF142">
    <property type="entry name" value="FLORAL HOMEOTIC PROTEIN APETALA 2"/>
    <property type="match status" value="1"/>
</dbReference>
<dbReference type="GO" id="GO:0009909">
    <property type="term" value="P:regulation of flower development"/>
    <property type="evidence" value="ECO:0007669"/>
    <property type="project" value="UniProtKB-ARBA"/>
</dbReference>
<evidence type="ECO:0000256" key="2">
    <source>
        <dbReference type="ARBA" id="ARBA00022737"/>
    </source>
</evidence>
<dbReference type="PRINTS" id="PR00367">
    <property type="entry name" value="ETHRSPELEMNT"/>
</dbReference>
<dbReference type="PANTHER" id="PTHR32467">
    <property type="entry name" value="AP2-LIKE ETHYLENE-RESPONSIVE TRANSCRIPTION FACTOR"/>
    <property type="match status" value="1"/>
</dbReference>
<keyword evidence="5" id="KW-0804">Transcription</keyword>
<evidence type="ECO:0000259" key="9">
    <source>
        <dbReference type="PROSITE" id="PS51032"/>
    </source>
</evidence>
<comment type="similarity">
    <text evidence="7">Belongs to the AP2/ERF transcription factor family. AP2 subfamily.</text>
</comment>
<evidence type="ECO:0000256" key="8">
    <source>
        <dbReference type="SAM" id="MobiDB-lite"/>
    </source>
</evidence>
<feature type="domain" description="AP2/ERF" evidence="9">
    <location>
        <begin position="242"/>
        <end position="299"/>
    </location>
</feature>
<evidence type="ECO:0000313" key="11">
    <source>
        <dbReference type="Proteomes" id="UP001222027"/>
    </source>
</evidence>
<dbReference type="GO" id="GO:0005634">
    <property type="term" value="C:nucleus"/>
    <property type="evidence" value="ECO:0007669"/>
    <property type="project" value="UniProtKB-SubCell"/>
</dbReference>
<sequence>MWNLNDSPDQMKDAATDAEEDNKGKAPETVSTDKDRCCYDNSSSSAVEADGDCKIFGFTVTGRGRQHVEGSCSADSEPAVITRQFFPLDEVMEAGDVGSGAGESSLPPAHWVGVQFGQSRQPTATATETAAEASQPAKKNRRGPRSRSSQYRGVTFYRRTGRWESHIWDCGKQVYLGGFDTAHAAARAYDRAAIKFRGVDADINFNMEDYEEDIKQMNNLTKEEFVHVLRRQSTGFPRGSSKYRGVTLHKCGRWEARMGQFLGKKYVYLGLFDTEVEAARAYDKAAIKCYGKDAVTNFDPSIYVEELNPSDGKNEHNLDLSLGRSNSDVDDPRGVVDKGVQMDSKAKLANSSGDGGGHRQQQRRQRLWNWGNGSSNRLRFGDMATPQVMAGSAAASSGFPQQRPPHLTWL</sequence>
<evidence type="ECO:0000313" key="10">
    <source>
        <dbReference type="EMBL" id="KAJ8492320.1"/>
    </source>
</evidence>
<comment type="subcellular location">
    <subcellularLocation>
        <location evidence="1">Nucleus</location>
    </subcellularLocation>
</comment>
<dbReference type="EMBL" id="JAQQAF010000004">
    <property type="protein sequence ID" value="KAJ8492320.1"/>
    <property type="molecule type" value="Genomic_DNA"/>
</dbReference>
<evidence type="ECO:0000256" key="5">
    <source>
        <dbReference type="ARBA" id="ARBA00023163"/>
    </source>
</evidence>
<keyword evidence="4" id="KW-0238">DNA-binding</keyword>
<dbReference type="PROSITE" id="PS51032">
    <property type="entry name" value="AP2_ERF"/>
    <property type="match status" value="2"/>
</dbReference>
<feature type="domain" description="AP2/ERF" evidence="9">
    <location>
        <begin position="150"/>
        <end position="206"/>
    </location>
</feature>
<dbReference type="FunFam" id="3.30.730.10:FF:000004">
    <property type="entry name" value="AP2-like ethylene-responsive transcription factor"/>
    <property type="match status" value="1"/>
</dbReference>
<feature type="compositionally biased region" description="Basic and acidic residues" evidence="8">
    <location>
        <begin position="9"/>
        <end position="38"/>
    </location>
</feature>